<reference evidence="1 2" key="2">
    <citation type="journal article" date="2022" name="Mol. Ecol. Resour.">
        <title>The genomes of chicory, endive, great burdock and yacon provide insights into Asteraceae paleo-polyploidization history and plant inulin production.</title>
        <authorList>
            <person name="Fan W."/>
            <person name="Wang S."/>
            <person name="Wang H."/>
            <person name="Wang A."/>
            <person name="Jiang F."/>
            <person name="Liu H."/>
            <person name="Zhao H."/>
            <person name="Xu D."/>
            <person name="Zhang Y."/>
        </authorList>
    </citation>
    <scope>NUCLEOTIDE SEQUENCE [LARGE SCALE GENOMIC DNA]</scope>
    <source>
        <strain evidence="2">cv. Yunnan</strain>
        <tissue evidence="1">Leaves</tissue>
    </source>
</reference>
<gene>
    <name evidence="1" type="ORF">L1987_73080</name>
</gene>
<name>A0ACB8ZZV8_9ASTR</name>
<evidence type="ECO:0000313" key="1">
    <source>
        <dbReference type="EMBL" id="KAI3703183.1"/>
    </source>
</evidence>
<protein>
    <submittedName>
        <fullName evidence="1">Uncharacterized protein</fullName>
    </submittedName>
</protein>
<dbReference type="Proteomes" id="UP001056120">
    <property type="component" value="Linkage Group LG25"/>
</dbReference>
<organism evidence="1 2">
    <name type="scientific">Smallanthus sonchifolius</name>
    <dbReference type="NCBI Taxonomy" id="185202"/>
    <lineage>
        <taxon>Eukaryota</taxon>
        <taxon>Viridiplantae</taxon>
        <taxon>Streptophyta</taxon>
        <taxon>Embryophyta</taxon>
        <taxon>Tracheophyta</taxon>
        <taxon>Spermatophyta</taxon>
        <taxon>Magnoliopsida</taxon>
        <taxon>eudicotyledons</taxon>
        <taxon>Gunneridae</taxon>
        <taxon>Pentapetalae</taxon>
        <taxon>asterids</taxon>
        <taxon>campanulids</taxon>
        <taxon>Asterales</taxon>
        <taxon>Asteraceae</taxon>
        <taxon>Asteroideae</taxon>
        <taxon>Heliantheae alliance</taxon>
        <taxon>Millerieae</taxon>
        <taxon>Smallanthus</taxon>
    </lineage>
</organism>
<reference evidence="2" key="1">
    <citation type="journal article" date="2022" name="Mol. Ecol. Resour.">
        <title>The genomes of chicory, endive, great burdock and yacon provide insights into Asteraceae palaeo-polyploidization history and plant inulin production.</title>
        <authorList>
            <person name="Fan W."/>
            <person name="Wang S."/>
            <person name="Wang H."/>
            <person name="Wang A."/>
            <person name="Jiang F."/>
            <person name="Liu H."/>
            <person name="Zhao H."/>
            <person name="Xu D."/>
            <person name="Zhang Y."/>
        </authorList>
    </citation>
    <scope>NUCLEOTIDE SEQUENCE [LARGE SCALE GENOMIC DNA]</scope>
    <source>
        <strain evidence="2">cv. Yunnan</strain>
    </source>
</reference>
<sequence length="256" mass="28600">MDCDLYEMINGLIPLTPTSTIEPSFTSTLASSNNQMLDDWGLADVFPHTIDSPFTTTPTNNNQMLDDWGLVNDFPPTLDASLPSFTTPLNNQMLDDIDWDLVNGFYPTHNASLPSSPLVPTTTIVDTLLNNNQTPNPNIYWDLANTPTTPTPTPTFNNQNWDGLLGPKNSSCEGERLNLYQPMNENNIKQMLQNPNNNFSKTPISSNNWPILTLPIIGKLTETTTHKQQHGVTDIFSHTQRSLDISTCTNINPHEW</sequence>
<dbReference type="EMBL" id="CM042042">
    <property type="protein sequence ID" value="KAI3703183.1"/>
    <property type="molecule type" value="Genomic_DNA"/>
</dbReference>
<keyword evidence="2" id="KW-1185">Reference proteome</keyword>
<accession>A0ACB8ZZV8</accession>
<evidence type="ECO:0000313" key="2">
    <source>
        <dbReference type="Proteomes" id="UP001056120"/>
    </source>
</evidence>
<comment type="caution">
    <text evidence="1">The sequence shown here is derived from an EMBL/GenBank/DDBJ whole genome shotgun (WGS) entry which is preliminary data.</text>
</comment>
<proteinExistence type="predicted"/>